<name>A0A8J6D4Z7_9ROSI</name>
<evidence type="ECO:0000313" key="2">
    <source>
        <dbReference type="Proteomes" id="UP000701853"/>
    </source>
</evidence>
<dbReference type="Proteomes" id="UP000701853">
    <property type="component" value="Chromosome 6"/>
</dbReference>
<accession>A0A8J6D4Z7</accession>
<dbReference type="AlphaFoldDB" id="A0A8J6D4Z7"/>
<proteinExistence type="predicted"/>
<dbReference type="OrthoDB" id="10507604at2759"/>
<organism evidence="1 2">
    <name type="scientific">Gossypium anomalum</name>
    <dbReference type="NCBI Taxonomy" id="47600"/>
    <lineage>
        <taxon>Eukaryota</taxon>
        <taxon>Viridiplantae</taxon>
        <taxon>Streptophyta</taxon>
        <taxon>Embryophyta</taxon>
        <taxon>Tracheophyta</taxon>
        <taxon>Spermatophyta</taxon>
        <taxon>Magnoliopsida</taxon>
        <taxon>eudicotyledons</taxon>
        <taxon>Gunneridae</taxon>
        <taxon>Pentapetalae</taxon>
        <taxon>rosids</taxon>
        <taxon>malvids</taxon>
        <taxon>Malvales</taxon>
        <taxon>Malvaceae</taxon>
        <taxon>Malvoideae</taxon>
        <taxon>Gossypium</taxon>
    </lineage>
</organism>
<protein>
    <submittedName>
        <fullName evidence="1">Uncharacterized protein</fullName>
    </submittedName>
</protein>
<evidence type="ECO:0000313" key="1">
    <source>
        <dbReference type="EMBL" id="KAG8491408.1"/>
    </source>
</evidence>
<gene>
    <name evidence="1" type="ORF">CXB51_014610</name>
</gene>
<comment type="caution">
    <text evidence="1">The sequence shown here is derived from an EMBL/GenBank/DDBJ whole genome shotgun (WGS) entry which is preliminary data.</text>
</comment>
<reference evidence="1 2" key="1">
    <citation type="journal article" date="2021" name="bioRxiv">
        <title>The Gossypium anomalum genome as a resource for cotton improvement and evolutionary analysis of hybrid incompatibility.</title>
        <authorList>
            <person name="Grover C.E."/>
            <person name="Yuan D."/>
            <person name="Arick M.A."/>
            <person name="Miller E.R."/>
            <person name="Hu G."/>
            <person name="Peterson D.G."/>
            <person name="Wendel J.F."/>
            <person name="Udall J.A."/>
        </authorList>
    </citation>
    <scope>NUCLEOTIDE SEQUENCE [LARGE SCALE GENOMIC DNA]</scope>
    <source>
        <strain evidence="1">JFW-Udall</strain>
        <tissue evidence="1">Leaf</tissue>
    </source>
</reference>
<dbReference type="EMBL" id="JAHUZN010000006">
    <property type="protein sequence ID" value="KAG8491408.1"/>
    <property type="molecule type" value="Genomic_DNA"/>
</dbReference>
<keyword evidence="2" id="KW-1185">Reference proteome</keyword>
<sequence length="82" mass="9229">MNNNQTSPSKAPLEEICILETLGISLAPSRGLMDNTFGFPFQLHSQRSEQRPKPIRKAQLYGEDDPRISHGKPFLWCPSSAF</sequence>